<dbReference type="NCBIfam" id="TIGR04057">
    <property type="entry name" value="SusC_RagA_signa"/>
    <property type="match status" value="1"/>
</dbReference>
<dbReference type="InterPro" id="IPR012910">
    <property type="entry name" value="Plug_dom"/>
</dbReference>
<dbReference type="InterPro" id="IPR023996">
    <property type="entry name" value="TonB-dep_OMP_SusC/RagA"/>
</dbReference>
<reference evidence="5 6" key="1">
    <citation type="submission" date="2012-05" db="EMBL/GenBank/DDBJ databases">
        <title>Genome sequence of Nitritalea halalkaliphila LW7.</title>
        <authorList>
            <person name="Jangir P.K."/>
            <person name="Singh A."/>
            <person name="Shivaji S."/>
            <person name="Sharma R."/>
        </authorList>
    </citation>
    <scope>NUCLEOTIDE SEQUENCE [LARGE SCALE GENOMIC DNA]</scope>
    <source>
        <strain evidence="5 6">LW7</strain>
    </source>
</reference>
<dbReference type="Gene3D" id="2.170.130.10">
    <property type="entry name" value="TonB-dependent receptor, plug domain"/>
    <property type="match status" value="1"/>
</dbReference>
<keyword evidence="5" id="KW-0675">Receptor</keyword>
<dbReference type="GO" id="GO:0044718">
    <property type="term" value="P:siderophore transmembrane transport"/>
    <property type="evidence" value="ECO:0007669"/>
    <property type="project" value="TreeGrafter"/>
</dbReference>
<keyword evidence="6" id="KW-1185">Reference proteome</keyword>
<sequence>MKKQLLSMMFIFAFLAAAWAQEKVVTGTVVSADDNDPIPGVNIRVKGTNLGAVTDIDGKYTIRVDNNEQVLVFSFIGYNNTEITIGNQSVIDVRLQTNERQLSEVVVVGYGTQSRRDLTGSVGSVTGDDINRMPVASLDAAMQGRAAGVFVQSPSGTPGAGITMQIRGNTSLSASSEPLYVIDGIPMISEDLSGLFSGGQATNSLADINPADIESIEILKDASAAAIYGSRGANGVVLITTKRGKSGDAKIDINSFYGFQRVTNKIDMMDSRQFLELMDEAAMQDNRFLGRNYPERFVSNLWGFDLTDPDLELRNTRWFDEIFRDAPIQSHDVAVSGGNDKTTYYTSLAYFNQEGVQLGTGFERISARLNVDTKARDWLKVGTSINVSRTIQDRTINDNSLYGVVINSLAGDPLMPVFEADGSYADPFDYFGWWMLDNPVLIANEYHRFTRTTRGIANTYAEATINKKLKFRSSAGIDFTYLEDESYTPIISRESVNAQLNGQALSDPPKILRGLQKTT</sequence>
<keyword evidence="1 3" id="KW-0732">Signal</keyword>
<evidence type="ECO:0000313" key="5">
    <source>
        <dbReference type="EMBL" id="EIM75973.1"/>
    </source>
</evidence>
<dbReference type="GO" id="GO:0009279">
    <property type="term" value="C:cell outer membrane"/>
    <property type="evidence" value="ECO:0007669"/>
    <property type="project" value="UniProtKB-SubCell"/>
</dbReference>
<dbReference type="InterPro" id="IPR039426">
    <property type="entry name" value="TonB-dep_rcpt-like"/>
</dbReference>
<proteinExistence type="inferred from homology"/>
<evidence type="ECO:0000256" key="1">
    <source>
        <dbReference type="ARBA" id="ARBA00022729"/>
    </source>
</evidence>
<dbReference type="AlphaFoldDB" id="I5C2C1"/>
<dbReference type="InterPro" id="IPR037066">
    <property type="entry name" value="Plug_dom_sf"/>
</dbReference>
<dbReference type="NCBIfam" id="TIGR04056">
    <property type="entry name" value="OMP_RagA_SusC"/>
    <property type="match status" value="1"/>
</dbReference>
<feature type="chain" id="PRO_5003701349" evidence="3">
    <location>
        <begin position="21"/>
        <end position="519"/>
    </location>
</feature>
<evidence type="ECO:0000313" key="6">
    <source>
        <dbReference type="Proteomes" id="UP000005551"/>
    </source>
</evidence>
<keyword evidence="2" id="KW-0813">Transport</keyword>
<dbReference type="PROSITE" id="PS52016">
    <property type="entry name" value="TONB_DEPENDENT_REC_3"/>
    <property type="match status" value="1"/>
</dbReference>
<feature type="domain" description="TonB-dependent receptor plug" evidence="4">
    <location>
        <begin position="115"/>
        <end position="236"/>
    </location>
</feature>
<comment type="similarity">
    <text evidence="2">Belongs to the TonB-dependent receptor family.</text>
</comment>
<dbReference type="Pfam" id="PF13715">
    <property type="entry name" value="CarbopepD_reg_2"/>
    <property type="match status" value="1"/>
</dbReference>
<gene>
    <name evidence="5" type="ORF">A3SI_11389</name>
</gene>
<dbReference type="PANTHER" id="PTHR30069:SF29">
    <property type="entry name" value="HEMOGLOBIN AND HEMOGLOBIN-HAPTOGLOBIN-BINDING PROTEIN 1-RELATED"/>
    <property type="match status" value="1"/>
</dbReference>
<dbReference type="PANTHER" id="PTHR30069">
    <property type="entry name" value="TONB-DEPENDENT OUTER MEMBRANE RECEPTOR"/>
    <property type="match status" value="1"/>
</dbReference>
<comment type="caution">
    <text evidence="5">The sequence shown here is derived from an EMBL/GenBank/DDBJ whole genome shotgun (WGS) entry which is preliminary data.</text>
</comment>
<dbReference type="SUPFAM" id="SSF49464">
    <property type="entry name" value="Carboxypeptidase regulatory domain-like"/>
    <property type="match status" value="1"/>
</dbReference>
<comment type="subcellular location">
    <subcellularLocation>
        <location evidence="2">Cell outer membrane</location>
        <topology evidence="2">Multi-pass membrane protein</topology>
    </subcellularLocation>
</comment>
<dbReference type="GO" id="GO:0015344">
    <property type="term" value="F:siderophore uptake transmembrane transporter activity"/>
    <property type="evidence" value="ECO:0007669"/>
    <property type="project" value="TreeGrafter"/>
</dbReference>
<organism evidence="5 6">
    <name type="scientific">Nitritalea halalkaliphila LW7</name>
    <dbReference type="NCBI Taxonomy" id="1189621"/>
    <lineage>
        <taxon>Bacteria</taxon>
        <taxon>Pseudomonadati</taxon>
        <taxon>Bacteroidota</taxon>
        <taxon>Cytophagia</taxon>
        <taxon>Cytophagales</taxon>
        <taxon>Cyclobacteriaceae</taxon>
        <taxon>Nitritalea</taxon>
    </lineage>
</organism>
<dbReference type="EMBL" id="AJYA01000024">
    <property type="protein sequence ID" value="EIM75973.1"/>
    <property type="molecule type" value="Genomic_DNA"/>
</dbReference>
<evidence type="ECO:0000259" key="4">
    <source>
        <dbReference type="Pfam" id="PF07715"/>
    </source>
</evidence>
<dbReference type="SUPFAM" id="SSF56935">
    <property type="entry name" value="Porins"/>
    <property type="match status" value="1"/>
</dbReference>
<dbReference type="Gene3D" id="2.60.40.1120">
    <property type="entry name" value="Carboxypeptidase-like, regulatory domain"/>
    <property type="match status" value="1"/>
</dbReference>
<accession>I5C2C1</accession>
<dbReference type="PATRIC" id="fig|1189621.3.peg.2374"/>
<keyword evidence="2" id="KW-1134">Transmembrane beta strand</keyword>
<dbReference type="Proteomes" id="UP000005551">
    <property type="component" value="Unassembled WGS sequence"/>
</dbReference>
<protein>
    <submittedName>
        <fullName evidence="5">TonB-dependent receptor plug</fullName>
    </submittedName>
</protein>
<keyword evidence="2" id="KW-0812">Transmembrane</keyword>
<dbReference type="InterPro" id="IPR008969">
    <property type="entry name" value="CarboxyPept-like_regulatory"/>
</dbReference>
<evidence type="ECO:0000256" key="2">
    <source>
        <dbReference type="PROSITE-ProRule" id="PRU01360"/>
    </source>
</evidence>
<name>I5C2C1_9BACT</name>
<keyword evidence="2" id="KW-0998">Cell outer membrane</keyword>
<dbReference type="FunFam" id="2.170.130.10:FF:000008">
    <property type="entry name" value="SusC/RagA family TonB-linked outer membrane protein"/>
    <property type="match status" value="1"/>
</dbReference>
<dbReference type="InterPro" id="IPR023997">
    <property type="entry name" value="TonB-dep_OMP_SusC/RagA_CS"/>
</dbReference>
<keyword evidence="2" id="KW-0472">Membrane</keyword>
<dbReference type="STRING" id="1189621.A3SI_11389"/>
<feature type="signal peptide" evidence="3">
    <location>
        <begin position="1"/>
        <end position="20"/>
    </location>
</feature>
<dbReference type="Pfam" id="PF07715">
    <property type="entry name" value="Plug"/>
    <property type="match status" value="1"/>
</dbReference>
<dbReference type="OrthoDB" id="9768177at2"/>
<evidence type="ECO:0000256" key="3">
    <source>
        <dbReference type="SAM" id="SignalP"/>
    </source>
</evidence>
<dbReference type="RefSeq" id="WP_009055323.1">
    <property type="nucleotide sequence ID" value="NZ_AJYA01000024.1"/>
</dbReference>